<feature type="transmembrane region" description="Helical" evidence="1">
    <location>
        <begin position="21"/>
        <end position="40"/>
    </location>
</feature>
<evidence type="ECO:0000256" key="1">
    <source>
        <dbReference type="SAM" id="Phobius"/>
    </source>
</evidence>
<gene>
    <name evidence="2" type="ORF">BCV71DRAFT_230801</name>
</gene>
<dbReference type="EMBL" id="KV921260">
    <property type="protein sequence ID" value="ORE23154.1"/>
    <property type="molecule type" value="Genomic_DNA"/>
</dbReference>
<protein>
    <submittedName>
        <fullName evidence="2">Uncharacterized protein</fullName>
    </submittedName>
</protein>
<keyword evidence="1" id="KW-0812">Transmembrane</keyword>
<keyword evidence="1" id="KW-0472">Membrane</keyword>
<name>A0A1X0SFR1_RHIZD</name>
<organism evidence="2 3">
    <name type="scientific">Rhizopus microsporus</name>
    <dbReference type="NCBI Taxonomy" id="58291"/>
    <lineage>
        <taxon>Eukaryota</taxon>
        <taxon>Fungi</taxon>
        <taxon>Fungi incertae sedis</taxon>
        <taxon>Mucoromycota</taxon>
        <taxon>Mucoromycotina</taxon>
        <taxon>Mucoromycetes</taxon>
        <taxon>Mucorales</taxon>
        <taxon>Mucorineae</taxon>
        <taxon>Rhizopodaceae</taxon>
        <taxon>Rhizopus</taxon>
    </lineage>
</organism>
<feature type="transmembrane region" description="Helical" evidence="1">
    <location>
        <begin position="46"/>
        <end position="69"/>
    </location>
</feature>
<evidence type="ECO:0000313" key="2">
    <source>
        <dbReference type="EMBL" id="ORE23154.1"/>
    </source>
</evidence>
<evidence type="ECO:0000313" key="3">
    <source>
        <dbReference type="Proteomes" id="UP000242381"/>
    </source>
</evidence>
<keyword evidence="1" id="KW-1133">Transmembrane helix</keyword>
<dbReference type="Proteomes" id="UP000242381">
    <property type="component" value="Unassembled WGS sequence"/>
</dbReference>
<accession>A0A1X0SFR1</accession>
<proteinExistence type="predicted"/>
<reference evidence="2 3" key="1">
    <citation type="journal article" date="2016" name="Proc. Natl. Acad. Sci. U.S.A.">
        <title>Lipid metabolic changes in an early divergent fungus govern the establishment of a mutualistic symbiosis with endobacteria.</title>
        <authorList>
            <person name="Lastovetsky O.A."/>
            <person name="Gaspar M.L."/>
            <person name="Mondo S.J."/>
            <person name="LaButti K.M."/>
            <person name="Sandor L."/>
            <person name="Grigoriev I.V."/>
            <person name="Henry S.A."/>
            <person name="Pawlowska T.E."/>
        </authorList>
    </citation>
    <scope>NUCLEOTIDE SEQUENCE [LARGE SCALE GENOMIC DNA]</scope>
    <source>
        <strain evidence="2 3">ATCC 11559</strain>
    </source>
</reference>
<dbReference type="AlphaFoldDB" id="A0A1X0SFR1"/>
<sequence>MKDALFKTMANLRRQKQQNSCYWIYQTKSHYASVILWATLKSSSTLIVSILFVKLFIFTITSCFAVNSYGHSNIQVNMSNTMSSRYLEFSEKTGASESIGKLLSYFEHQNNEYGHIISSF</sequence>